<dbReference type="RefSeq" id="WP_127027438.1">
    <property type="nucleotide sequence ID" value="NZ_RYFG02000116.1"/>
</dbReference>
<evidence type="ECO:0000256" key="1">
    <source>
        <dbReference type="SAM" id="Phobius"/>
    </source>
</evidence>
<keyword evidence="1" id="KW-0472">Membrane</keyword>
<gene>
    <name evidence="3" type="ORF">EKO24_018305</name>
</gene>
<evidence type="ECO:0000313" key="4">
    <source>
        <dbReference type="Proteomes" id="UP000733744"/>
    </source>
</evidence>
<protein>
    <submittedName>
        <fullName evidence="3">DUF2231 domain-containing protein</fullName>
    </submittedName>
</protein>
<dbReference type="Proteomes" id="UP000733744">
    <property type="component" value="Unassembled WGS sequence"/>
</dbReference>
<feature type="transmembrane region" description="Helical" evidence="1">
    <location>
        <begin position="130"/>
        <end position="147"/>
    </location>
</feature>
<dbReference type="InterPro" id="IPR019251">
    <property type="entry name" value="DUF2231_TM"/>
</dbReference>
<reference evidence="3 4" key="1">
    <citation type="journal article" date="2019" name="Antonie Van Leeuwenhoek">
        <title>Description of 'Ca. Methylobacter oryzae' KRF1, a novel species from the environmentally important Methylobacter clade 2.</title>
        <authorList>
            <person name="Khatri K."/>
            <person name="Mohite J.A."/>
            <person name="Pandit P.S."/>
            <person name="Bahulikar R."/>
            <person name="Rahalkar M.C."/>
        </authorList>
    </citation>
    <scope>NUCLEOTIDE SEQUENCE [LARGE SCALE GENOMIC DNA]</scope>
    <source>
        <strain evidence="3 4">KRF1</strain>
    </source>
</reference>
<feature type="transmembrane region" description="Helical" evidence="1">
    <location>
        <begin position="58"/>
        <end position="79"/>
    </location>
</feature>
<evidence type="ECO:0000313" key="3">
    <source>
        <dbReference type="EMBL" id="TRW90750.1"/>
    </source>
</evidence>
<organism evidence="3 4">
    <name type="scientific">Candidatus Methylobacter oryzae</name>
    <dbReference type="NCBI Taxonomy" id="2497749"/>
    <lineage>
        <taxon>Bacteria</taxon>
        <taxon>Pseudomonadati</taxon>
        <taxon>Pseudomonadota</taxon>
        <taxon>Gammaproteobacteria</taxon>
        <taxon>Methylococcales</taxon>
        <taxon>Methylococcaceae</taxon>
        <taxon>Methylobacter</taxon>
    </lineage>
</organism>
<sequence>MNNFLSFQVHGGADHGGGIADNIASLLAFFEGLTAHDSPGIFPSLMPGLANMDNIHPMLVHFPLAFLSTFWVLDVVGTLAKKQQCRNAASWLLYLGTVGALFTVIAGFIAANSVPHGEDVHAIMERHEHFGVSVLSLAALLSVWRLRTGGVIQGGANSFFLALATLLCGLMMLGADLGGLMVYKYGVAVKAVPVSAVEIHEHEHDHEHAHSHSHE</sequence>
<name>A0ABY3C9H7_9GAMM</name>
<comment type="caution">
    <text evidence="3">The sequence shown here is derived from an EMBL/GenBank/DDBJ whole genome shotgun (WGS) entry which is preliminary data.</text>
</comment>
<keyword evidence="1" id="KW-1133">Transmembrane helix</keyword>
<dbReference type="Pfam" id="PF09990">
    <property type="entry name" value="DUF2231"/>
    <property type="match status" value="1"/>
</dbReference>
<accession>A0ABY3C9H7</accession>
<keyword evidence="1" id="KW-0812">Transmembrane</keyword>
<keyword evidence="4" id="KW-1185">Reference proteome</keyword>
<proteinExistence type="predicted"/>
<feature type="transmembrane region" description="Helical" evidence="1">
    <location>
        <begin position="159"/>
        <end position="183"/>
    </location>
</feature>
<feature type="transmembrane region" description="Helical" evidence="1">
    <location>
        <begin position="91"/>
        <end position="110"/>
    </location>
</feature>
<feature type="domain" description="DUF2231" evidence="2">
    <location>
        <begin position="54"/>
        <end position="190"/>
    </location>
</feature>
<evidence type="ECO:0000259" key="2">
    <source>
        <dbReference type="Pfam" id="PF09990"/>
    </source>
</evidence>
<dbReference type="EMBL" id="RYFG02000116">
    <property type="protein sequence ID" value="TRW90750.1"/>
    <property type="molecule type" value="Genomic_DNA"/>
</dbReference>